<protein>
    <submittedName>
        <fullName evidence="2">16S rRNA (Uracil(1498)-N(3))-methyltransferase</fullName>
        <ecNumber evidence="2">2.1.1.193</ecNumber>
    </submittedName>
</protein>
<dbReference type="NCBIfam" id="TIGR00046">
    <property type="entry name" value="RsmE family RNA methyltransferase"/>
    <property type="match status" value="1"/>
</dbReference>
<feature type="domain" description="Ribosomal RNA small subunit methyltransferase E PUA-like" evidence="1">
    <location>
        <begin position="27"/>
        <end position="47"/>
    </location>
</feature>
<accession>A0A3B1BCB7</accession>
<organism evidence="2">
    <name type="scientific">hydrothermal vent metagenome</name>
    <dbReference type="NCBI Taxonomy" id="652676"/>
    <lineage>
        <taxon>unclassified sequences</taxon>
        <taxon>metagenomes</taxon>
        <taxon>ecological metagenomes</taxon>
    </lineage>
</organism>
<dbReference type="Pfam" id="PF20260">
    <property type="entry name" value="PUA_4"/>
    <property type="match status" value="1"/>
</dbReference>
<dbReference type="EMBL" id="UOFV01000332">
    <property type="protein sequence ID" value="VAX02647.1"/>
    <property type="molecule type" value="Genomic_DNA"/>
</dbReference>
<keyword evidence="2" id="KW-0808">Transferase</keyword>
<proteinExistence type="predicted"/>
<dbReference type="AlphaFoldDB" id="A0A3B1BCB7"/>
<dbReference type="PANTHER" id="PTHR30027">
    <property type="entry name" value="RIBOSOMAL RNA SMALL SUBUNIT METHYLTRANSFERASE E"/>
    <property type="match status" value="1"/>
</dbReference>
<feature type="non-terminal residue" evidence="2">
    <location>
        <position position="108"/>
    </location>
</feature>
<dbReference type="GO" id="GO:0070475">
    <property type="term" value="P:rRNA base methylation"/>
    <property type="evidence" value="ECO:0007669"/>
    <property type="project" value="TreeGrafter"/>
</dbReference>
<dbReference type="GO" id="GO:0070042">
    <property type="term" value="F:rRNA (uridine-N3-)-methyltransferase activity"/>
    <property type="evidence" value="ECO:0007669"/>
    <property type="project" value="TreeGrafter"/>
</dbReference>
<dbReference type="InterPro" id="IPR046887">
    <property type="entry name" value="RsmE_PUA-like"/>
</dbReference>
<dbReference type="InterPro" id="IPR015947">
    <property type="entry name" value="PUA-like_sf"/>
</dbReference>
<dbReference type="EC" id="2.1.1.193" evidence="2"/>
<sequence length="108" mass="11940">MRIPRIYQPMPLASGQTIKLDAQATVHLSKVLRLRAGDALVLFNGEANDKGESGEFAARVNVVERRSVMIDVGEFVVRSSESPLELVLLQGISRGERMDYTVQKAVEL</sequence>
<keyword evidence="2" id="KW-0489">Methyltransferase</keyword>
<dbReference type="InterPro" id="IPR006700">
    <property type="entry name" value="RsmE"/>
</dbReference>
<evidence type="ECO:0000313" key="2">
    <source>
        <dbReference type="EMBL" id="VAX02647.1"/>
    </source>
</evidence>
<dbReference type="PANTHER" id="PTHR30027:SF3">
    <property type="entry name" value="16S RRNA (URACIL(1498)-N(3))-METHYLTRANSFERASE"/>
    <property type="match status" value="1"/>
</dbReference>
<evidence type="ECO:0000259" key="1">
    <source>
        <dbReference type="Pfam" id="PF20260"/>
    </source>
</evidence>
<reference evidence="2" key="1">
    <citation type="submission" date="2018-06" db="EMBL/GenBank/DDBJ databases">
        <authorList>
            <person name="Zhirakovskaya E."/>
        </authorList>
    </citation>
    <scope>NUCLEOTIDE SEQUENCE</scope>
</reference>
<dbReference type="Gene3D" id="2.40.240.20">
    <property type="entry name" value="Hypothetical PUA domain-like, domain 1"/>
    <property type="match status" value="1"/>
</dbReference>
<gene>
    <name evidence="2" type="ORF">MNBD_GAMMA19-161</name>
</gene>
<dbReference type="SUPFAM" id="SSF88697">
    <property type="entry name" value="PUA domain-like"/>
    <property type="match status" value="1"/>
</dbReference>
<name>A0A3B1BCB7_9ZZZZ</name>